<dbReference type="PANTHER" id="PTHR48050">
    <property type="entry name" value="STEROL 3-BETA-GLUCOSYLTRANSFERASE"/>
    <property type="match status" value="1"/>
</dbReference>
<dbReference type="Gene3D" id="3.40.50.2000">
    <property type="entry name" value="Glycogen Phosphorylase B"/>
    <property type="match status" value="2"/>
</dbReference>
<dbReference type="OrthoDB" id="9805366at2"/>
<dbReference type="Pfam" id="PF06722">
    <property type="entry name" value="EryCIII-like_C"/>
    <property type="match status" value="1"/>
</dbReference>
<dbReference type="SUPFAM" id="SSF53756">
    <property type="entry name" value="UDP-Glycosyltransferase/glycogen phosphorylase"/>
    <property type="match status" value="1"/>
</dbReference>
<name>A0A518CH73_9PLAN</name>
<sequence length="427" mass="48479">MKLLLLSIGTRGDVEPFIYLGELLTSAGHDVVCVFPEQFREITEQTGLRFVSLGPELVDLMHSKEAKAAVGGGGSLLRKVISYLRLAWVTRHLQKEAAFRQRDVIEAEQPDRVVHNFVALYPVLWGLAHDQQTVMISPIPYILHPTHDHAHIGMGEDRGRWINRATYRFALFLGTMGLWMMAGWLGMRAHSMWARGSWKRIHRQLFRNQTVFMVSPSLFARPSYWPPEAHVLGYHARNKKQHWDPSPELLAFMERHADSRILLMTFGSMTNPDPEGKTRMIVETLQEQNQPAILCTSAGGLVEPAEYDHELIHIAEQIPYDWLLDHVHAVVHHGGSGTTHLALKHGCAAMIIPHVIDQYMWNQLVHDSGAGPLGMSIRTFTQQKFATKLTDLMSNDSYKRKAEELAKQMQAEDFRDELLHAIVDGVD</sequence>
<evidence type="ECO:0000313" key="3">
    <source>
        <dbReference type="EMBL" id="QDU78573.1"/>
    </source>
</evidence>
<dbReference type="GO" id="GO:0008194">
    <property type="term" value="F:UDP-glycosyltransferase activity"/>
    <property type="evidence" value="ECO:0007669"/>
    <property type="project" value="InterPro"/>
</dbReference>
<reference evidence="3 4" key="1">
    <citation type="submission" date="2019-02" db="EMBL/GenBank/DDBJ databases">
        <title>Deep-cultivation of Planctomycetes and their phenomic and genomic characterization uncovers novel biology.</title>
        <authorList>
            <person name="Wiegand S."/>
            <person name="Jogler M."/>
            <person name="Boedeker C."/>
            <person name="Pinto D."/>
            <person name="Vollmers J."/>
            <person name="Rivas-Marin E."/>
            <person name="Kohn T."/>
            <person name="Peeters S.H."/>
            <person name="Heuer A."/>
            <person name="Rast P."/>
            <person name="Oberbeckmann S."/>
            <person name="Bunk B."/>
            <person name="Jeske O."/>
            <person name="Meyerdierks A."/>
            <person name="Storesund J.E."/>
            <person name="Kallscheuer N."/>
            <person name="Luecker S."/>
            <person name="Lage O.M."/>
            <person name="Pohl T."/>
            <person name="Merkel B.J."/>
            <person name="Hornburger P."/>
            <person name="Mueller R.-W."/>
            <person name="Bruemmer F."/>
            <person name="Labrenz M."/>
            <person name="Spormann A.M."/>
            <person name="Op den Camp H."/>
            <person name="Overmann J."/>
            <person name="Amann R."/>
            <person name="Jetten M.S.M."/>
            <person name="Mascher T."/>
            <person name="Medema M.H."/>
            <person name="Devos D.P."/>
            <person name="Kaster A.-K."/>
            <person name="Ovreas L."/>
            <person name="Rohde M."/>
            <person name="Galperin M.Y."/>
            <person name="Jogler C."/>
        </authorList>
    </citation>
    <scope>NUCLEOTIDE SEQUENCE [LARGE SCALE GENOMIC DNA]</scope>
    <source>
        <strain evidence="3 4">Pla110</strain>
    </source>
</reference>
<dbReference type="EMBL" id="CP036281">
    <property type="protein sequence ID" value="QDU78573.1"/>
    <property type="molecule type" value="Genomic_DNA"/>
</dbReference>
<gene>
    <name evidence="3" type="ORF">Pla110_02770</name>
</gene>
<evidence type="ECO:0000259" key="1">
    <source>
        <dbReference type="Pfam" id="PF03033"/>
    </source>
</evidence>
<dbReference type="InterPro" id="IPR004276">
    <property type="entry name" value="GlycoTrans_28_N"/>
</dbReference>
<dbReference type="CDD" id="cd03784">
    <property type="entry name" value="GT1_Gtf-like"/>
    <property type="match status" value="1"/>
</dbReference>
<dbReference type="Pfam" id="PF03033">
    <property type="entry name" value="Glyco_transf_28"/>
    <property type="match status" value="1"/>
</dbReference>
<feature type="domain" description="Erythromycin biosynthesis protein CIII-like C-terminal" evidence="2">
    <location>
        <begin position="312"/>
        <end position="420"/>
    </location>
</feature>
<organism evidence="3 4">
    <name type="scientific">Polystyrenella longa</name>
    <dbReference type="NCBI Taxonomy" id="2528007"/>
    <lineage>
        <taxon>Bacteria</taxon>
        <taxon>Pseudomonadati</taxon>
        <taxon>Planctomycetota</taxon>
        <taxon>Planctomycetia</taxon>
        <taxon>Planctomycetales</taxon>
        <taxon>Planctomycetaceae</taxon>
        <taxon>Polystyrenella</taxon>
    </lineage>
</organism>
<accession>A0A518CH73</accession>
<dbReference type="Proteomes" id="UP000317178">
    <property type="component" value="Chromosome"/>
</dbReference>
<evidence type="ECO:0000313" key="4">
    <source>
        <dbReference type="Proteomes" id="UP000317178"/>
    </source>
</evidence>
<dbReference type="GO" id="GO:0033072">
    <property type="term" value="P:vancomycin biosynthetic process"/>
    <property type="evidence" value="ECO:0007669"/>
    <property type="project" value="UniProtKB-ARBA"/>
</dbReference>
<dbReference type="InterPro" id="IPR002213">
    <property type="entry name" value="UDP_glucos_trans"/>
</dbReference>
<keyword evidence="3" id="KW-0808">Transferase</keyword>
<protein>
    <submittedName>
        <fullName evidence="3">MurG-like transferase</fullName>
    </submittedName>
</protein>
<dbReference type="FunFam" id="3.40.50.2000:FF:000009">
    <property type="entry name" value="Sterol 3-beta-glucosyltransferase UGT80A2"/>
    <property type="match status" value="1"/>
</dbReference>
<proteinExistence type="predicted"/>
<dbReference type="KEGG" id="plon:Pla110_02770"/>
<dbReference type="RefSeq" id="WP_144992441.1">
    <property type="nucleotide sequence ID" value="NZ_CP036281.1"/>
</dbReference>
<dbReference type="PANTHER" id="PTHR48050:SF13">
    <property type="entry name" value="STEROL 3-BETA-GLUCOSYLTRANSFERASE UGT80A2"/>
    <property type="match status" value="1"/>
</dbReference>
<dbReference type="GO" id="GO:0005975">
    <property type="term" value="P:carbohydrate metabolic process"/>
    <property type="evidence" value="ECO:0007669"/>
    <property type="project" value="InterPro"/>
</dbReference>
<dbReference type="GO" id="GO:0016758">
    <property type="term" value="F:hexosyltransferase activity"/>
    <property type="evidence" value="ECO:0007669"/>
    <property type="project" value="InterPro"/>
</dbReference>
<evidence type="ECO:0000259" key="2">
    <source>
        <dbReference type="Pfam" id="PF06722"/>
    </source>
</evidence>
<keyword evidence="4" id="KW-1185">Reference proteome</keyword>
<dbReference type="InterPro" id="IPR010610">
    <property type="entry name" value="EryCIII-like_C"/>
</dbReference>
<feature type="domain" description="Glycosyltransferase family 28 N-terminal" evidence="1">
    <location>
        <begin position="4"/>
        <end position="64"/>
    </location>
</feature>
<dbReference type="InterPro" id="IPR050426">
    <property type="entry name" value="Glycosyltransferase_28"/>
</dbReference>
<dbReference type="AlphaFoldDB" id="A0A518CH73"/>